<keyword evidence="1" id="KW-0812">Transmembrane</keyword>
<keyword evidence="1" id="KW-0472">Membrane</keyword>
<reference evidence="2" key="1">
    <citation type="submission" date="2022-08" db="EMBL/GenBank/DDBJ databases">
        <title>Genomic Encyclopedia of Type Strains, Phase V (KMG-V): Genome sequencing to study the core and pangenomes of soil and plant-associated prokaryotes.</title>
        <authorList>
            <person name="Whitman W."/>
        </authorList>
    </citation>
    <scope>NUCLEOTIDE SEQUENCE</scope>
    <source>
        <strain evidence="2">SP3012</strain>
    </source>
</reference>
<name>A0A9X2ZZR6_9BACT</name>
<organism evidence="2 3">
    <name type="scientific">Salinibacter ruber</name>
    <dbReference type="NCBI Taxonomy" id="146919"/>
    <lineage>
        <taxon>Bacteria</taxon>
        <taxon>Pseudomonadati</taxon>
        <taxon>Rhodothermota</taxon>
        <taxon>Rhodothermia</taxon>
        <taxon>Rhodothermales</taxon>
        <taxon>Salinibacteraceae</taxon>
        <taxon>Salinibacter</taxon>
    </lineage>
</organism>
<comment type="caution">
    <text evidence="2">The sequence shown here is derived from an EMBL/GenBank/DDBJ whole genome shotgun (WGS) entry which is preliminary data.</text>
</comment>
<dbReference type="AlphaFoldDB" id="A0A9X2ZZR6"/>
<dbReference type="EMBL" id="JANUBF010000023">
    <property type="protein sequence ID" value="MCS4037677.1"/>
    <property type="molecule type" value="Genomic_DNA"/>
</dbReference>
<proteinExistence type="predicted"/>
<keyword evidence="1" id="KW-1133">Transmembrane helix</keyword>
<dbReference type="Proteomes" id="UP001155040">
    <property type="component" value="Unassembled WGS sequence"/>
</dbReference>
<evidence type="ECO:0000256" key="1">
    <source>
        <dbReference type="SAM" id="Phobius"/>
    </source>
</evidence>
<evidence type="ECO:0000313" key="2">
    <source>
        <dbReference type="EMBL" id="MCS4037677.1"/>
    </source>
</evidence>
<gene>
    <name evidence="2" type="ORF">GGQ01_002764</name>
</gene>
<protein>
    <submittedName>
        <fullName evidence="2">Uncharacterized protein</fullName>
    </submittedName>
</protein>
<evidence type="ECO:0000313" key="3">
    <source>
        <dbReference type="Proteomes" id="UP001155040"/>
    </source>
</evidence>
<sequence length="52" mass="5797">MTRLFLVPDYQTTPLFHVADAALDGIPITVFLIVASRRASRSFSEAFAGRNR</sequence>
<accession>A0A9X2ZZR6</accession>
<feature type="transmembrane region" description="Helical" evidence="1">
    <location>
        <begin position="15"/>
        <end position="35"/>
    </location>
</feature>